<sequence length="397" mass="42003">MTDTKTSDPIADAAATIEQLLPDDLIERFRRRAAGYDAGNSFFTEDFAELQENGYLQLLVHTRPGAAGGMQQAARAQRRLAAAAPATALGVNMHLIWTAVAGLLADRGDDSLLFVLDEVQRGEIFAFGVSEPGNDAVLFDSLTRVEPVEGGYTYTGTKVFTSLSPVWTRLGVFGKLPGAEGDGDAILHAFVPRGACGVEILDDWNPLGMRATRSNTTRLADVRVPTDAVFRRTPVGPNADLLVFGIFAAFETLIASVYLGIADRALDLAADALTRRRSHVAGRPLSDDPVLRQLLAGAAMARTGAAAELRAVTADLDAGVDDRSRWFARLVTLKTHAVDAAVAATGVALHVGGGSGFSATSEIVRLHRDALAGQFHPSTEESARSTVATSLLGPPSE</sequence>
<dbReference type="AlphaFoldDB" id="A0A5D0XS32"/>
<feature type="domain" description="Acyl-CoA dehydrogenase C-terminal" evidence="3">
    <location>
        <begin position="253"/>
        <end position="379"/>
    </location>
</feature>
<evidence type="ECO:0000259" key="3">
    <source>
        <dbReference type="Pfam" id="PF08028"/>
    </source>
</evidence>
<evidence type="ECO:0000313" key="5">
    <source>
        <dbReference type="Proteomes" id="UP000323410"/>
    </source>
</evidence>
<dbReference type="InterPro" id="IPR036250">
    <property type="entry name" value="AcylCo_DH-like_C"/>
</dbReference>
<dbReference type="Gene3D" id="1.10.540.10">
    <property type="entry name" value="Acyl-CoA dehydrogenase/oxidase, N-terminal domain"/>
    <property type="match status" value="1"/>
</dbReference>
<dbReference type="RefSeq" id="WP_148600145.1">
    <property type="nucleotide sequence ID" value="NZ_VSLD01000002.1"/>
</dbReference>
<comment type="caution">
    <text evidence="4">The sequence shown here is derived from an EMBL/GenBank/DDBJ whole genome shotgun (WGS) entry which is preliminary data.</text>
</comment>
<accession>A0A5D0XS32</accession>
<reference evidence="4 5" key="1">
    <citation type="submission" date="2019-08" db="EMBL/GenBank/DDBJ databases">
        <title>Genone of Arthrobacter echini P9.</title>
        <authorList>
            <person name="Bowman J.P."/>
        </authorList>
    </citation>
    <scope>NUCLEOTIDE SEQUENCE [LARGE SCALE GENOMIC DNA]</scope>
    <source>
        <strain evidence="4 5">P9</strain>
    </source>
</reference>
<organism evidence="4 5">
    <name type="scientific">Arthrobacter echini</name>
    <dbReference type="NCBI Taxonomy" id="1529066"/>
    <lineage>
        <taxon>Bacteria</taxon>
        <taxon>Bacillati</taxon>
        <taxon>Actinomycetota</taxon>
        <taxon>Actinomycetes</taxon>
        <taxon>Micrococcales</taxon>
        <taxon>Micrococcaceae</taxon>
        <taxon>Arthrobacter</taxon>
    </lineage>
</organism>
<dbReference type="Gene3D" id="2.40.110.10">
    <property type="entry name" value="Butyryl-CoA Dehydrogenase, subunit A, domain 2"/>
    <property type="match status" value="1"/>
</dbReference>
<dbReference type="SUPFAM" id="SSF47203">
    <property type="entry name" value="Acyl-CoA dehydrogenase C-terminal domain-like"/>
    <property type="match status" value="1"/>
</dbReference>
<evidence type="ECO:0000256" key="2">
    <source>
        <dbReference type="SAM" id="MobiDB-lite"/>
    </source>
</evidence>
<dbReference type="Pfam" id="PF08028">
    <property type="entry name" value="Acyl-CoA_dh_2"/>
    <property type="match status" value="1"/>
</dbReference>
<dbReference type="EMBL" id="VSLD01000002">
    <property type="protein sequence ID" value="TYC99322.1"/>
    <property type="molecule type" value="Genomic_DNA"/>
</dbReference>
<evidence type="ECO:0000313" key="4">
    <source>
        <dbReference type="EMBL" id="TYC99322.1"/>
    </source>
</evidence>
<dbReference type="InterPro" id="IPR046373">
    <property type="entry name" value="Acyl-CoA_Oxase/DH_mid-dom_sf"/>
</dbReference>
<dbReference type="Gene3D" id="1.20.140.10">
    <property type="entry name" value="Butyryl-CoA Dehydrogenase, subunit A, domain 3"/>
    <property type="match status" value="1"/>
</dbReference>
<dbReference type="InterPro" id="IPR037069">
    <property type="entry name" value="AcylCoA_DH/ox_N_sf"/>
</dbReference>
<keyword evidence="5" id="KW-1185">Reference proteome</keyword>
<dbReference type="PANTHER" id="PTHR43884:SF25">
    <property type="entry name" value="ACYL-COA DEHYDROGENASE YDBM-RELATED"/>
    <property type="match status" value="1"/>
</dbReference>
<dbReference type="SUPFAM" id="SSF56645">
    <property type="entry name" value="Acyl-CoA dehydrogenase NM domain-like"/>
    <property type="match status" value="1"/>
</dbReference>
<dbReference type="InterPro" id="IPR013107">
    <property type="entry name" value="Acyl-CoA_DH_C"/>
</dbReference>
<dbReference type="GO" id="GO:0050660">
    <property type="term" value="F:flavin adenine dinucleotide binding"/>
    <property type="evidence" value="ECO:0007669"/>
    <property type="project" value="InterPro"/>
</dbReference>
<dbReference type="PANTHER" id="PTHR43884">
    <property type="entry name" value="ACYL-COA DEHYDROGENASE"/>
    <property type="match status" value="1"/>
</dbReference>
<dbReference type="OrthoDB" id="3404950at2"/>
<name>A0A5D0XS32_9MICC</name>
<protein>
    <submittedName>
        <fullName evidence="4">Acyl-CoA dehydrogenase</fullName>
    </submittedName>
</protein>
<dbReference type="GO" id="GO:0003995">
    <property type="term" value="F:acyl-CoA dehydrogenase activity"/>
    <property type="evidence" value="ECO:0007669"/>
    <property type="project" value="TreeGrafter"/>
</dbReference>
<evidence type="ECO:0000256" key="1">
    <source>
        <dbReference type="ARBA" id="ARBA00023002"/>
    </source>
</evidence>
<proteinExistence type="predicted"/>
<dbReference type="CDD" id="cd00567">
    <property type="entry name" value="ACAD"/>
    <property type="match status" value="1"/>
</dbReference>
<keyword evidence="1" id="KW-0560">Oxidoreductase</keyword>
<feature type="region of interest" description="Disordered" evidence="2">
    <location>
        <begin position="376"/>
        <end position="397"/>
    </location>
</feature>
<gene>
    <name evidence="4" type="ORF">FQ377_04865</name>
</gene>
<dbReference type="InterPro" id="IPR009100">
    <property type="entry name" value="AcylCoA_DH/oxidase_NM_dom_sf"/>
</dbReference>
<dbReference type="PIRSF" id="PIRSF016578">
    <property type="entry name" value="HsaA"/>
    <property type="match status" value="1"/>
</dbReference>
<dbReference type="Proteomes" id="UP000323410">
    <property type="component" value="Unassembled WGS sequence"/>
</dbReference>